<protein>
    <submittedName>
        <fullName evidence="1">Uncharacterized protein</fullName>
    </submittedName>
</protein>
<sequence length="214" mass="23214">MKSKNKGLLSIVMVLVLVLVTACGGEKKEVSLGSTESGSYTNDYFGFSLTFPKEWVYQNADQMSELMAASVGAIAGDDKAKGKMLDLSVAKTLNLLMASKFPLDSGKAGPSAVAVAEKVSMLQGIKSGKDYLEASKKLMTDSKLPYKYKEITTVKVGGKDMDMMEASIDAGDLIVTQDYFSTIIDGYAFNLILTYTNDETKIETDKILESVKFK</sequence>
<dbReference type="AlphaFoldDB" id="A0A7X2H293"/>
<proteinExistence type="predicted"/>
<accession>A0A7X2H293</accession>
<dbReference type="PROSITE" id="PS51257">
    <property type="entry name" value="PROKAR_LIPOPROTEIN"/>
    <property type="match status" value="1"/>
</dbReference>
<evidence type="ECO:0000313" key="2">
    <source>
        <dbReference type="Proteomes" id="UP000463051"/>
    </source>
</evidence>
<evidence type="ECO:0000313" key="1">
    <source>
        <dbReference type="EMBL" id="MRN52274.1"/>
    </source>
</evidence>
<dbReference type="Proteomes" id="UP000463051">
    <property type="component" value="Unassembled WGS sequence"/>
</dbReference>
<organism evidence="1 2">
    <name type="scientific">Paenibacillus monticola</name>
    <dbReference type="NCBI Taxonomy" id="2666075"/>
    <lineage>
        <taxon>Bacteria</taxon>
        <taxon>Bacillati</taxon>
        <taxon>Bacillota</taxon>
        <taxon>Bacilli</taxon>
        <taxon>Bacillales</taxon>
        <taxon>Paenibacillaceae</taxon>
        <taxon>Paenibacillus</taxon>
    </lineage>
</organism>
<comment type="caution">
    <text evidence="1">The sequence shown here is derived from an EMBL/GenBank/DDBJ whole genome shotgun (WGS) entry which is preliminary data.</text>
</comment>
<gene>
    <name evidence="1" type="ORF">GJB61_04605</name>
</gene>
<reference evidence="1 2" key="1">
    <citation type="submission" date="2019-11" db="EMBL/GenBank/DDBJ databases">
        <title>Paenibacillus monticola sp. nov., a novel PGPR strain isolated from mountain sample in China.</title>
        <authorList>
            <person name="Zhao Q."/>
            <person name="Li H.-P."/>
            <person name="Zhang J.-L."/>
        </authorList>
    </citation>
    <scope>NUCLEOTIDE SEQUENCE [LARGE SCALE GENOMIC DNA]</scope>
    <source>
        <strain evidence="1 2">LC-T2</strain>
    </source>
</reference>
<dbReference type="RefSeq" id="WP_154117316.1">
    <property type="nucleotide sequence ID" value="NZ_WJXB01000002.1"/>
</dbReference>
<dbReference type="EMBL" id="WJXB01000002">
    <property type="protein sequence ID" value="MRN52274.1"/>
    <property type="molecule type" value="Genomic_DNA"/>
</dbReference>
<name>A0A7X2H293_9BACL</name>
<keyword evidence="2" id="KW-1185">Reference proteome</keyword>